<name>A0ABR7FXA0_9FIRM</name>
<feature type="compositionally biased region" description="Acidic residues" evidence="2">
    <location>
        <begin position="131"/>
        <end position="142"/>
    </location>
</feature>
<comment type="similarity">
    <text evidence="1">Belongs to the MecA family.</text>
</comment>
<dbReference type="InterPro" id="IPR038471">
    <property type="entry name" value="MecA_C_sf"/>
</dbReference>
<organism evidence="3 4">
    <name type="scientific">Lachnospira hominis</name>
    <name type="common">ex Liu et al. 2021</name>
    <dbReference type="NCBI Taxonomy" id="2763051"/>
    <lineage>
        <taxon>Bacteria</taxon>
        <taxon>Bacillati</taxon>
        <taxon>Bacillota</taxon>
        <taxon>Clostridia</taxon>
        <taxon>Lachnospirales</taxon>
        <taxon>Lachnospiraceae</taxon>
        <taxon>Lachnospira</taxon>
    </lineage>
</organism>
<gene>
    <name evidence="3" type="ORF">H8S01_02470</name>
</gene>
<protein>
    <submittedName>
        <fullName evidence="3">Adaptor protein MecA</fullName>
    </submittedName>
</protein>
<evidence type="ECO:0000256" key="1">
    <source>
        <dbReference type="ARBA" id="ARBA00005397"/>
    </source>
</evidence>
<comment type="caution">
    <text evidence="3">The sequence shown here is derived from an EMBL/GenBank/DDBJ whole genome shotgun (WGS) entry which is preliminary data.</text>
</comment>
<dbReference type="InterPro" id="IPR008681">
    <property type="entry name" value="Neg-reg_MecA"/>
</dbReference>
<evidence type="ECO:0000313" key="4">
    <source>
        <dbReference type="Proteomes" id="UP000628463"/>
    </source>
</evidence>
<evidence type="ECO:0000313" key="3">
    <source>
        <dbReference type="EMBL" id="MBC5679828.1"/>
    </source>
</evidence>
<evidence type="ECO:0000256" key="2">
    <source>
        <dbReference type="SAM" id="MobiDB-lite"/>
    </source>
</evidence>
<dbReference type="Pfam" id="PF05389">
    <property type="entry name" value="MecA"/>
    <property type="match status" value="1"/>
</dbReference>
<dbReference type="PANTHER" id="PTHR39161">
    <property type="entry name" value="ADAPTER PROTEIN MECA"/>
    <property type="match status" value="1"/>
</dbReference>
<dbReference type="EMBL" id="JACOPD010000001">
    <property type="protein sequence ID" value="MBC5679828.1"/>
    <property type="molecule type" value="Genomic_DNA"/>
</dbReference>
<feature type="region of interest" description="Disordered" evidence="2">
    <location>
        <begin position="122"/>
        <end position="142"/>
    </location>
</feature>
<keyword evidence="4" id="KW-1185">Reference proteome</keyword>
<dbReference type="PANTHER" id="PTHR39161:SF2">
    <property type="entry name" value="ADAPTER PROTEIN MECA 2"/>
    <property type="match status" value="1"/>
</dbReference>
<reference evidence="3 4" key="1">
    <citation type="submission" date="2020-08" db="EMBL/GenBank/DDBJ databases">
        <title>Genome public.</title>
        <authorList>
            <person name="Liu C."/>
            <person name="Sun Q."/>
        </authorList>
    </citation>
    <scope>NUCLEOTIDE SEQUENCE [LARGE SCALE GENOMIC DNA]</scope>
    <source>
        <strain evidence="3 4">NSJ-43</strain>
    </source>
</reference>
<proteinExistence type="inferred from homology"/>
<accession>A0ABR7FXA0</accession>
<dbReference type="RefSeq" id="WP_186836044.1">
    <property type="nucleotide sequence ID" value="NZ_JACOPD010000001.1"/>
</dbReference>
<sequence>MKIEKINDNQIRCTLNKADLAARHLKISELAYGSDKAKALFRDMMQQASAELGFDAEDIPLMIEAIPVSAECIVLIVTKVDDPEELDTRFSRFSSDNDDDNDSFYPFDDDFDDFDTIENISCNSPAPTAADELDEDDNSDSDDVVLPDAKTANDVINLFSKVKEYLNKNIEKTTDDSFVPLKDAILPDSKDESSDKQNSHTAQTETIKPVIRIYSFDNFENFESAAHVVYPLYSDRNSLYKDKKNNRYYLVIEKITCTSSDFNKTCNILSEYGNKENMPASSLTFFDEHYECIIKKHAIQTIVKI</sequence>
<dbReference type="Proteomes" id="UP000628463">
    <property type="component" value="Unassembled WGS sequence"/>
</dbReference>
<dbReference type="Gene3D" id="3.30.70.1950">
    <property type="match status" value="1"/>
</dbReference>